<feature type="non-terminal residue" evidence="1">
    <location>
        <position position="145"/>
    </location>
</feature>
<dbReference type="KEGG" id="mng:MNEG_10642"/>
<evidence type="ECO:0000313" key="2">
    <source>
        <dbReference type="Proteomes" id="UP000054498"/>
    </source>
</evidence>
<organism evidence="1 2">
    <name type="scientific">Monoraphidium neglectum</name>
    <dbReference type="NCBI Taxonomy" id="145388"/>
    <lineage>
        <taxon>Eukaryota</taxon>
        <taxon>Viridiplantae</taxon>
        <taxon>Chlorophyta</taxon>
        <taxon>core chlorophytes</taxon>
        <taxon>Chlorophyceae</taxon>
        <taxon>CS clade</taxon>
        <taxon>Sphaeropleales</taxon>
        <taxon>Selenastraceae</taxon>
        <taxon>Monoraphidium</taxon>
    </lineage>
</organism>
<sequence length="145" mass="15487">MTAHDPLTTFLAAKGALEAAPAPGGARARAWAALCSAAEGVGLEAAYQLYARACQDLQTWPPGTCPTDAAERLSHARLHVLAALARRPPPAADAARYWCDARLPRGRRRVFAVSDLHIDKAGPRHMEWVRAVSPTAFLADVLIVA</sequence>
<gene>
    <name evidence="1" type="ORF">MNEG_10642</name>
</gene>
<protein>
    <submittedName>
        <fullName evidence="1">Uncharacterized protein</fullName>
    </submittedName>
</protein>
<evidence type="ECO:0000313" key="1">
    <source>
        <dbReference type="EMBL" id="KIY97317.1"/>
    </source>
</evidence>
<reference evidence="1 2" key="1">
    <citation type="journal article" date="2013" name="BMC Genomics">
        <title>Reconstruction of the lipid metabolism for the microalga Monoraphidium neglectum from its genome sequence reveals characteristics suitable for biofuel production.</title>
        <authorList>
            <person name="Bogen C."/>
            <person name="Al-Dilaimi A."/>
            <person name="Albersmeier A."/>
            <person name="Wichmann J."/>
            <person name="Grundmann M."/>
            <person name="Rupp O."/>
            <person name="Lauersen K.J."/>
            <person name="Blifernez-Klassen O."/>
            <person name="Kalinowski J."/>
            <person name="Goesmann A."/>
            <person name="Mussgnug J.H."/>
            <person name="Kruse O."/>
        </authorList>
    </citation>
    <scope>NUCLEOTIDE SEQUENCE [LARGE SCALE GENOMIC DNA]</scope>
    <source>
        <strain evidence="1 2">SAG 48.87</strain>
    </source>
</reference>
<dbReference type="AlphaFoldDB" id="A0A0D2JCA1"/>
<name>A0A0D2JCA1_9CHLO</name>
<dbReference type="GeneID" id="25727825"/>
<proteinExistence type="predicted"/>
<keyword evidence="2" id="KW-1185">Reference proteome</keyword>
<dbReference type="EMBL" id="KK102621">
    <property type="protein sequence ID" value="KIY97317.1"/>
    <property type="molecule type" value="Genomic_DNA"/>
</dbReference>
<dbReference type="Proteomes" id="UP000054498">
    <property type="component" value="Unassembled WGS sequence"/>
</dbReference>
<dbReference type="RefSeq" id="XP_013896337.1">
    <property type="nucleotide sequence ID" value="XM_014040883.1"/>
</dbReference>
<accession>A0A0D2JCA1</accession>